<evidence type="ECO:0000313" key="1">
    <source>
        <dbReference type="EMBL" id="GJT36001.1"/>
    </source>
</evidence>
<reference evidence="1" key="2">
    <citation type="submission" date="2022-01" db="EMBL/GenBank/DDBJ databases">
        <authorList>
            <person name="Yamashiro T."/>
            <person name="Shiraishi A."/>
            <person name="Satake H."/>
            <person name="Nakayama K."/>
        </authorList>
    </citation>
    <scope>NUCLEOTIDE SEQUENCE</scope>
</reference>
<gene>
    <name evidence="1" type="ORF">Tco_0926420</name>
</gene>
<accession>A0ABQ5DCP0</accession>
<dbReference type="EMBL" id="BQNB010015098">
    <property type="protein sequence ID" value="GJT36001.1"/>
    <property type="molecule type" value="Genomic_DNA"/>
</dbReference>
<comment type="caution">
    <text evidence="1">The sequence shown here is derived from an EMBL/GenBank/DDBJ whole genome shotgun (WGS) entry which is preliminary data.</text>
</comment>
<dbReference type="Proteomes" id="UP001151760">
    <property type="component" value="Unassembled WGS sequence"/>
</dbReference>
<organism evidence="1 2">
    <name type="scientific">Tanacetum coccineum</name>
    <dbReference type="NCBI Taxonomy" id="301880"/>
    <lineage>
        <taxon>Eukaryota</taxon>
        <taxon>Viridiplantae</taxon>
        <taxon>Streptophyta</taxon>
        <taxon>Embryophyta</taxon>
        <taxon>Tracheophyta</taxon>
        <taxon>Spermatophyta</taxon>
        <taxon>Magnoliopsida</taxon>
        <taxon>eudicotyledons</taxon>
        <taxon>Gunneridae</taxon>
        <taxon>Pentapetalae</taxon>
        <taxon>asterids</taxon>
        <taxon>campanulids</taxon>
        <taxon>Asterales</taxon>
        <taxon>Asteraceae</taxon>
        <taxon>Asteroideae</taxon>
        <taxon>Anthemideae</taxon>
        <taxon>Anthemidinae</taxon>
        <taxon>Tanacetum</taxon>
    </lineage>
</organism>
<evidence type="ECO:0000313" key="2">
    <source>
        <dbReference type="Proteomes" id="UP001151760"/>
    </source>
</evidence>
<reference evidence="1" key="1">
    <citation type="journal article" date="2022" name="Int. J. Mol. Sci.">
        <title>Draft Genome of Tanacetum Coccineum: Genomic Comparison of Closely Related Tanacetum-Family Plants.</title>
        <authorList>
            <person name="Yamashiro T."/>
            <person name="Shiraishi A."/>
            <person name="Nakayama K."/>
            <person name="Satake H."/>
        </authorList>
    </citation>
    <scope>NUCLEOTIDE SEQUENCE</scope>
</reference>
<protein>
    <submittedName>
        <fullName evidence="1">Uncharacterized protein</fullName>
    </submittedName>
</protein>
<name>A0ABQ5DCP0_9ASTR</name>
<proteinExistence type="predicted"/>
<keyword evidence="2" id="KW-1185">Reference proteome</keyword>
<sequence>MDLDCFKLRHTEANNAELQRAQNLVLEIELGQPEVGRLSSHCEKSMRGFFFKPFRAAHSREVNGKCLALPTYSGTFENFISRSDLVEYEDVEHEGLLCLVRSVALVSWERG</sequence>